<keyword evidence="13" id="KW-1185">Reference proteome</keyword>
<dbReference type="Proteomes" id="UP000825483">
    <property type="component" value="Unassembled WGS sequence"/>
</dbReference>
<evidence type="ECO:0000259" key="9">
    <source>
        <dbReference type="Pfam" id="PF01225"/>
    </source>
</evidence>
<feature type="binding site" evidence="7">
    <location>
        <begin position="147"/>
        <end position="153"/>
    </location>
    <ligand>
        <name>ATP</name>
        <dbReference type="ChEBI" id="CHEBI:30616"/>
    </ligand>
</feature>
<keyword evidence="2 7" id="KW-0132">Cell division</keyword>
<dbReference type="InterPro" id="IPR035911">
    <property type="entry name" value="MurE/MurF_N"/>
</dbReference>
<dbReference type="GO" id="GO:0071555">
    <property type="term" value="P:cell wall organization"/>
    <property type="evidence" value="ECO:0007669"/>
    <property type="project" value="UniProtKB-KW"/>
</dbReference>
<comment type="similarity">
    <text evidence="1 7">Belongs to the MurCDEF family. MurE subfamily.</text>
</comment>
<feature type="binding site" evidence="7">
    <location>
        <position position="492"/>
    </location>
    <ligand>
        <name>meso-2,6-diaminopimelate</name>
        <dbReference type="ChEBI" id="CHEBI:57791"/>
    </ligand>
</feature>
<keyword evidence="7" id="KW-0547">Nucleotide-binding</keyword>
<feature type="binding site" evidence="7">
    <location>
        <begin position="189"/>
        <end position="190"/>
    </location>
    <ligand>
        <name>UDP-N-acetyl-alpha-D-muramoyl-L-alanyl-D-glutamate</name>
        <dbReference type="ChEBI" id="CHEBI:83900"/>
    </ligand>
</feature>
<evidence type="ECO:0000256" key="7">
    <source>
        <dbReference type="HAMAP-Rule" id="MF_00208"/>
    </source>
</evidence>
<feature type="binding site" evidence="7">
    <location>
        <position position="222"/>
    </location>
    <ligand>
        <name>UDP-N-acetyl-alpha-D-muramoyl-L-alanyl-D-glutamate</name>
        <dbReference type="ChEBI" id="CHEBI:83900"/>
    </ligand>
</feature>
<dbReference type="NCBIfam" id="NF001126">
    <property type="entry name" value="PRK00139.1-4"/>
    <property type="match status" value="1"/>
</dbReference>
<organism evidence="12 13">
    <name type="scientific">Prevotella lacticifex</name>
    <dbReference type="NCBI Taxonomy" id="2854755"/>
    <lineage>
        <taxon>Bacteria</taxon>
        <taxon>Pseudomonadati</taxon>
        <taxon>Bacteroidota</taxon>
        <taxon>Bacteroidia</taxon>
        <taxon>Bacteroidales</taxon>
        <taxon>Prevotellaceae</taxon>
        <taxon>Prevotella</taxon>
    </lineage>
</organism>
<dbReference type="Pfam" id="PF02875">
    <property type="entry name" value="Mur_ligase_C"/>
    <property type="match status" value="1"/>
</dbReference>
<dbReference type="GO" id="GO:0005737">
    <property type="term" value="C:cytoplasm"/>
    <property type="evidence" value="ECO:0007669"/>
    <property type="project" value="UniProtKB-SubCell"/>
</dbReference>
<comment type="PTM">
    <text evidence="7">Carboxylation is probably crucial for Mg(2+) binding and, consequently, for the gamma-phosphate positioning of ATP.</text>
</comment>
<feature type="domain" description="Mur ligase central" evidence="11">
    <location>
        <begin position="145"/>
        <end position="341"/>
    </location>
</feature>
<gene>
    <name evidence="7 12" type="primary">murE</name>
    <name evidence="12" type="ORF">PRLR5076_30420</name>
</gene>
<comment type="cofactor">
    <cofactor evidence="7">
        <name>Mg(2+)</name>
        <dbReference type="ChEBI" id="CHEBI:18420"/>
    </cofactor>
</comment>
<evidence type="ECO:0000313" key="12">
    <source>
        <dbReference type="EMBL" id="GJG60191.1"/>
    </source>
</evidence>
<dbReference type="InterPro" id="IPR036615">
    <property type="entry name" value="Mur_ligase_C_dom_sf"/>
</dbReference>
<dbReference type="GO" id="GO:0051301">
    <property type="term" value="P:cell division"/>
    <property type="evidence" value="ECO:0007669"/>
    <property type="project" value="UniProtKB-KW"/>
</dbReference>
<dbReference type="InterPro" id="IPR004101">
    <property type="entry name" value="Mur_ligase_C"/>
</dbReference>
<feature type="domain" description="Mur ligase N-terminal catalytic" evidence="9">
    <location>
        <begin position="58"/>
        <end position="133"/>
    </location>
</feature>
<keyword evidence="7" id="KW-0067">ATP-binding</keyword>
<feature type="binding site" evidence="7">
    <location>
        <position position="415"/>
    </location>
    <ligand>
        <name>meso-2,6-diaminopimelate</name>
        <dbReference type="ChEBI" id="CHEBI:57791"/>
    </ligand>
</feature>
<dbReference type="Gene3D" id="3.40.1190.10">
    <property type="entry name" value="Mur-like, catalytic domain"/>
    <property type="match status" value="1"/>
</dbReference>
<dbReference type="Gene3D" id="3.40.1390.10">
    <property type="entry name" value="MurE/MurF, N-terminal domain"/>
    <property type="match status" value="1"/>
</dbReference>
<evidence type="ECO:0000259" key="11">
    <source>
        <dbReference type="Pfam" id="PF08245"/>
    </source>
</evidence>
<dbReference type="EC" id="6.3.2.13" evidence="7"/>
<keyword evidence="5 7" id="KW-0131">Cell cycle</keyword>
<evidence type="ECO:0000313" key="13">
    <source>
        <dbReference type="Proteomes" id="UP000825483"/>
    </source>
</evidence>
<feature type="binding site" evidence="7">
    <location>
        <position position="216"/>
    </location>
    <ligand>
        <name>UDP-N-acetyl-alpha-D-muramoyl-L-alanyl-D-glutamate</name>
        <dbReference type="ChEBI" id="CHEBI:83900"/>
    </ligand>
</feature>
<dbReference type="GO" id="GO:0005524">
    <property type="term" value="F:ATP binding"/>
    <property type="evidence" value="ECO:0007669"/>
    <property type="project" value="UniProtKB-UniRule"/>
</dbReference>
<comment type="function">
    <text evidence="7">Catalyzes the addition of meso-diaminopimelic acid to the nucleotide precursor UDP-N-acetylmuramoyl-L-alanyl-D-glutamate (UMAG) in the biosynthesis of bacterial cell-wall peptidoglycan.</text>
</comment>
<dbReference type="GO" id="GO:0008765">
    <property type="term" value="F:UDP-N-acetylmuramoylalanyl-D-glutamate-2,6-diaminopimelate ligase activity"/>
    <property type="evidence" value="ECO:0007669"/>
    <property type="project" value="UniProtKB-UniRule"/>
</dbReference>
<dbReference type="InterPro" id="IPR013221">
    <property type="entry name" value="Mur_ligase_cen"/>
</dbReference>
<keyword evidence="4 7" id="KW-0573">Peptidoglycan synthesis</keyword>
<dbReference type="SUPFAM" id="SSF53623">
    <property type="entry name" value="MurD-like peptide ligases, catalytic domain"/>
    <property type="match status" value="1"/>
</dbReference>
<dbReference type="NCBIfam" id="TIGR01085">
    <property type="entry name" value="murE"/>
    <property type="match status" value="1"/>
</dbReference>
<dbReference type="NCBIfam" id="NF001124">
    <property type="entry name" value="PRK00139.1-2"/>
    <property type="match status" value="1"/>
</dbReference>
<proteinExistence type="inferred from homology"/>
<dbReference type="GO" id="GO:0008360">
    <property type="term" value="P:regulation of cell shape"/>
    <property type="evidence" value="ECO:0007669"/>
    <property type="project" value="UniProtKB-KW"/>
</dbReference>
<dbReference type="EMBL" id="BPUB01000003">
    <property type="protein sequence ID" value="GJG60191.1"/>
    <property type="molecule type" value="Genomic_DNA"/>
</dbReference>
<dbReference type="Pfam" id="PF08245">
    <property type="entry name" value="Mur_ligase_M"/>
    <property type="match status" value="1"/>
</dbReference>
<name>A0A9R1CCT2_9BACT</name>
<evidence type="ECO:0000256" key="4">
    <source>
        <dbReference type="ARBA" id="ARBA00022984"/>
    </source>
</evidence>
<feature type="binding site" evidence="7">
    <location>
        <position position="224"/>
    </location>
    <ligand>
        <name>UDP-N-acetyl-alpha-D-muramoyl-L-alanyl-D-glutamate</name>
        <dbReference type="ChEBI" id="CHEBI:83900"/>
    </ligand>
</feature>
<evidence type="ECO:0000256" key="2">
    <source>
        <dbReference type="ARBA" id="ARBA00022618"/>
    </source>
</evidence>
<keyword evidence="7" id="KW-0460">Magnesium</keyword>
<dbReference type="SUPFAM" id="SSF53244">
    <property type="entry name" value="MurD-like peptide ligases, peptide-binding domain"/>
    <property type="match status" value="1"/>
</dbReference>
<evidence type="ECO:0000256" key="6">
    <source>
        <dbReference type="ARBA" id="ARBA00023316"/>
    </source>
</evidence>
<keyword evidence="7" id="KW-0963">Cytoplasm</keyword>
<dbReference type="AlphaFoldDB" id="A0A9R1CCT2"/>
<feature type="domain" description="Mur ligase C-terminal" evidence="10">
    <location>
        <begin position="363"/>
        <end position="494"/>
    </location>
</feature>
<sequence length="522" mass="57331">MAVLELWGGDDVLPDGAMVTVVKNRNGKIKKIKNTIMKLSELLKNVEPLQVIGDTETEVTGVNIDSRKVAPGNLFIAMRGTQVDGHKFIPKALELGATAILCEDVPEERKEGVAYVQVESTEMAVGPVATQFYGDPSRKLKLVGVTGTNGKTTIATLLYNMFRKFGYKAGLLSTVCNYIDGEAIPADHTTPDPIELNELLAKMVDAGCEYAFMECSSHAIHQHRIGGLRYVGGIFTNLTRDHLDYHKTFENYRNAKKMFFDGLPKEAFAITNADDKNGMIMVQNTKAEVKTYSTQRAADFTAKILEEHFDGMLLEIDGKDVFVQFIGRFNVSNLLAVYGAAVMLGKKPEDILVVLSTLKSVNGRLEPIASPDGYTAIVDYAHTPDALENVLRAIHDVLDAKGGHVITVCGAGGHRDKGKRPLMAQEAVKQSDKVILTSDNPRDEEPQAIIDDMMAGLNATQKKKVVTIVDRKEAIRTACMMAQKGDVILVAGKGHETYQEINGVKHHFDDHEVLRDIFGIKQ</sequence>
<feature type="modified residue" description="N6-carboxylysine" evidence="7">
    <location>
        <position position="256"/>
    </location>
</feature>
<evidence type="ECO:0000256" key="3">
    <source>
        <dbReference type="ARBA" id="ARBA00022960"/>
    </source>
</evidence>
<dbReference type="GO" id="GO:0000287">
    <property type="term" value="F:magnesium ion binding"/>
    <property type="evidence" value="ECO:0007669"/>
    <property type="project" value="UniProtKB-UniRule"/>
</dbReference>
<dbReference type="InterPro" id="IPR000713">
    <property type="entry name" value="Mur_ligase_N"/>
</dbReference>
<dbReference type="GO" id="GO:0009252">
    <property type="term" value="P:peptidoglycan biosynthetic process"/>
    <property type="evidence" value="ECO:0007669"/>
    <property type="project" value="UniProtKB-UniRule"/>
</dbReference>
<accession>A0A9R1CCT2</accession>
<evidence type="ECO:0000256" key="5">
    <source>
        <dbReference type="ARBA" id="ARBA00023306"/>
    </source>
</evidence>
<keyword evidence="7 12" id="KW-0436">Ligase</keyword>
<dbReference type="Pfam" id="PF01225">
    <property type="entry name" value="Mur_ligase"/>
    <property type="match status" value="1"/>
</dbReference>
<evidence type="ECO:0000259" key="10">
    <source>
        <dbReference type="Pfam" id="PF02875"/>
    </source>
</evidence>
<reference evidence="12" key="1">
    <citation type="journal article" date="2022" name="Int. J. Syst. Evol. Microbiol.">
        <title>Prevotella lacticifex sp. nov., isolated from the rumen of cows.</title>
        <authorList>
            <person name="Shinkai T."/>
            <person name="Ikeyama N."/>
            <person name="Kumagai M."/>
            <person name="Ohmori H."/>
            <person name="Sakamoto M."/>
            <person name="Ohkuma M."/>
            <person name="Mitsumori M."/>
        </authorList>
    </citation>
    <scope>NUCLEOTIDE SEQUENCE</scope>
    <source>
        <strain evidence="12">R5076</strain>
    </source>
</reference>
<evidence type="ECO:0000256" key="8">
    <source>
        <dbReference type="RuleBase" id="RU004135"/>
    </source>
</evidence>
<feature type="short sequence motif" description="Meso-diaminopimelate recognition motif" evidence="7">
    <location>
        <begin position="439"/>
        <end position="442"/>
    </location>
</feature>
<evidence type="ECO:0000256" key="1">
    <source>
        <dbReference type="ARBA" id="ARBA00005898"/>
    </source>
</evidence>
<protein>
    <recommendedName>
        <fullName evidence="7">UDP-N-acetylmuramoyl-L-alanyl-D-glutamate--2,6-diaminopimelate ligase</fullName>
        <ecNumber evidence="7">6.3.2.13</ecNumber>
    </recommendedName>
    <alternativeName>
        <fullName evidence="7">Meso-A2pm-adding enzyme</fullName>
    </alternativeName>
    <alternativeName>
        <fullName evidence="7">Meso-diaminopimelate-adding enzyme</fullName>
    </alternativeName>
    <alternativeName>
        <fullName evidence="7">UDP-MurNAc-L-Ala-D-Glu:meso-diaminopimelate ligase</fullName>
    </alternativeName>
    <alternativeName>
        <fullName evidence="7">UDP-MurNAc-tripeptide synthetase</fullName>
    </alternativeName>
    <alternativeName>
        <fullName evidence="7">UDP-N-acetylmuramyl-tripeptide synthetase</fullName>
    </alternativeName>
</protein>
<dbReference type="PANTHER" id="PTHR23135:SF4">
    <property type="entry name" value="UDP-N-ACETYLMURAMOYL-L-ALANYL-D-GLUTAMATE--2,6-DIAMINOPIMELATE LIGASE MURE HOMOLOG, CHLOROPLASTIC"/>
    <property type="match status" value="1"/>
</dbReference>
<comment type="caution">
    <text evidence="7">Lacks conserved residue(s) required for the propagation of feature annotation.</text>
</comment>
<dbReference type="SUPFAM" id="SSF63418">
    <property type="entry name" value="MurE/MurF N-terminal domain"/>
    <property type="match status" value="1"/>
</dbReference>
<comment type="catalytic activity">
    <reaction evidence="7">
        <text>UDP-N-acetyl-alpha-D-muramoyl-L-alanyl-D-glutamate + meso-2,6-diaminopimelate + ATP = UDP-N-acetyl-alpha-D-muramoyl-L-alanyl-gamma-D-glutamyl-meso-2,6-diaminopimelate + ADP + phosphate + H(+)</text>
        <dbReference type="Rhea" id="RHEA:23676"/>
        <dbReference type="ChEBI" id="CHEBI:15378"/>
        <dbReference type="ChEBI" id="CHEBI:30616"/>
        <dbReference type="ChEBI" id="CHEBI:43474"/>
        <dbReference type="ChEBI" id="CHEBI:57791"/>
        <dbReference type="ChEBI" id="CHEBI:83900"/>
        <dbReference type="ChEBI" id="CHEBI:83905"/>
        <dbReference type="ChEBI" id="CHEBI:456216"/>
        <dbReference type="EC" id="6.3.2.13"/>
    </reaction>
</comment>
<dbReference type="InterPro" id="IPR036565">
    <property type="entry name" value="Mur-like_cat_sf"/>
</dbReference>
<keyword evidence="3 7" id="KW-0133">Cell shape</keyword>
<dbReference type="InterPro" id="IPR005761">
    <property type="entry name" value="UDP-N-AcMur-Glu-dNH2Pim_ligase"/>
</dbReference>
<dbReference type="HAMAP" id="MF_00208">
    <property type="entry name" value="MurE"/>
    <property type="match status" value="1"/>
</dbReference>
<feature type="binding site" evidence="7">
    <location>
        <begin position="439"/>
        <end position="442"/>
    </location>
    <ligand>
        <name>meso-2,6-diaminopimelate</name>
        <dbReference type="ChEBI" id="CHEBI:57791"/>
    </ligand>
</feature>
<dbReference type="Gene3D" id="3.90.190.20">
    <property type="entry name" value="Mur ligase, C-terminal domain"/>
    <property type="match status" value="1"/>
</dbReference>
<feature type="binding site" evidence="7">
    <location>
        <position position="66"/>
    </location>
    <ligand>
        <name>UDP-N-acetyl-alpha-D-muramoyl-L-alanyl-D-glutamate</name>
        <dbReference type="ChEBI" id="CHEBI:83900"/>
    </ligand>
</feature>
<dbReference type="PANTHER" id="PTHR23135">
    <property type="entry name" value="MUR LIGASE FAMILY MEMBER"/>
    <property type="match status" value="1"/>
</dbReference>
<comment type="pathway">
    <text evidence="7 8">Cell wall biogenesis; peptidoglycan biosynthesis.</text>
</comment>
<comment type="subcellular location">
    <subcellularLocation>
        <location evidence="7 8">Cytoplasm</location>
    </subcellularLocation>
</comment>
<comment type="caution">
    <text evidence="12">The sequence shown here is derived from an EMBL/GenBank/DDBJ whole genome shotgun (WGS) entry which is preliminary data.</text>
</comment>
<keyword evidence="6 7" id="KW-0961">Cell wall biogenesis/degradation</keyword>
<feature type="binding site" evidence="7">
    <location>
        <position position="496"/>
    </location>
    <ligand>
        <name>meso-2,6-diaminopimelate</name>
        <dbReference type="ChEBI" id="CHEBI:57791"/>
    </ligand>
</feature>